<dbReference type="PROSITE" id="PS50082">
    <property type="entry name" value="WD_REPEATS_2"/>
    <property type="match status" value="11"/>
</dbReference>
<proteinExistence type="predicted"/>
<dbReference type="AlphaFoldDB" id="A0A1H6FEW5"/>
<keyword evidence="6" id="KW-1185">Reference proteome</keyword>
<dbReference type="RefSeq" id="WP_103921766.1">
    <property type="nucleotide sequence ID" value="NZ_FMSV02000546.1"/>
</dbReference>
<reference evidence="5 6" key="1">
    <citation type="submission" date="2016-10" db="EMBL/GenBank/DDBJ databases">
        <authorList>
            <person name="de Groot N.N."/>
        </authorList>
    </citation>
    <scope>NUCLEOTIDE SEQUENCE [LARGE SCALE GENOMIC DNA]</scope>
    <source>
        <strain evidence="5">MBHS1</strain>
    </source>
</reference>
<dbReference type="SUPFAM" id="SSF50978">
    <property type="entry name" value="WD40 repeat-like"/>
    <property type="match status" value="2"/>
</dbReference>
<sequence>MLKKYFNTLLGLLCLLWQVVAAEVISEPLYSFPPEERLVGHTEGVNAVAYAPDGSRIVSGSDDNTLKIWDTNTGAELHSLIGHTFWVNAVAYAPDGSRIVSGSYDDTLKIWDANTGAELHSLSGHTDDVIAVAYAPDGSRIVSGSWDGTLKIWDANSGAELHSLSGHTEGVLAVAYAPDGSRIVSGSYDNTLKIWDATSGAELHSLSGHTDWVRAVAYAPDGSRIVSGSADNTLKIWDAASAALKKTLGYNHGIDDMALSPDGRHIVSGSFDNTLKIWDANTGAELHSLIGHTDYVKAVAYAPDDSRIVSGSGDRTLKIWDANTGAELHSLTGHTLWVNAVAYAPDGSRIVSGSDDGSSIVSGSGDSLKIWDASTGAELHTLTGHTANVFAVAYSPDGSRIVSGSDDETLKIWDANTGAELHTLTGHTYGVDVVAYAPDGSRIVSGSRDNTLKIWDANTGAELHSLTGHTGWVNAVTFSPTGRRIYSGSYDRTIKVWDSGLLTTPMLELPEQLKLPLGTSQTITPTQGTAIRWESSDPAIASMDNSGKVSGLAPGTVSIMAYDADGIRQTMPVTVVAAANDSPGRAVVIASGWAWRQNNLFDITEELTLRMYRLLKQRGFSDADIVYFNPRAEQDLDGDGFPEPGIVDYQFFDAPLEELKTAFAEIAASLQAGQQFVFYLHGHAEPNRIQRLNRTTDLDAATLKDLLNSLPDNVEQVIIVDTCYSGSFIDDLKDHPKRIVITSSDALNVTWNGEGATFTDYFVDAARRSGGDNNLYAAFTFAEQRITRDSDFYGHQKPQLDDNGDGLANTTQDSLHAGRTWIGRPGITGNVPPDIVAVHPVLQVAPGGSAQLWVKTQPAEPGQLRTVRARLAQQKQLAVYTGLNSSFARHEIELNYDPTQQRYQADFSDFNEAGSWRVEYRARGLDGIWSAPATGEIQVSAVTVADGFDPLLAVQSQPQFNLSTYRPGERLYFDVQVKGSIGVYDKYDVYAAILFPDATLFSFGYPDQIHPLGELKPYRTQLNVTGERSFNILDIPLPSLPAGDYQGCSLITPAGSDPWQSNNWTHIACRGFRMD</sequence>
<dbReference type="PRINTS" id="PR00319">
    <property type="entry name" value="GPROTEINB"/>
</dbReference>
<feature type="domain" description="BIG2" evidence="4">
    <location>
        <begin position="520"/>
        <end position="566"/>
    </location>
</feature>
<dbReference type="InterPro" id="IPR018391">
    <property type="entry name" value="PQQ_b-propeller_rpt"/>
</dbReference>
<dbReference type="InterPro" id="IPR001632">
    <property type="entry name" value="WD40_G-protein_beta-like"/>
</dbReference>
<feature type="repeat" description="WD" evidence="3">
    <location>
        <begin position="38"/>
        <end position="79"/>
    </location>
</feature>
<evidence type="ECO:0000256" key="2">
    <source>
        <dbReference type="ARBA" id="ARBA00022737"/>
    </source>
</evidence>
<dbReference type="InterPro" id="IPR001680">
    <property type="entry name" value="WD40_rpt"/>
</dbReference>
<dbReference type="OrthoDB" id="345222at2"/>
<dbReference type="InterPro" id="IPR001096">
    <property type="entry name" value="Peptidase_C13"/>
</dbReference>
<dbReference type="SMART" id="SM00564">
    <property type="entry name" value="PQQ"/>
    <property type="match status" value="9"/>
</dbReference>
<dbReference type="Gene3D" id="2.60.40.1080">
    <property type="match status" value="1"/>
</dbReference>
<dbReference type="PRINTS" id="PR00320">
    <property type="entry name" value="GPROTEINBRPT"/>
</dbReference>
<evidence type="ECO:0000256" key="3">
    <source>
        <dbReference type="PROSITE-ProRule" id="PRU00221"/>
    </source>
</evidence>
<name>A0A1H6FEW5_9GAMM</name>
<dbReference type="SMART" id="SM00320">
    <property type="entry name" value="WD40"/>
    <property type="match status" value="11"/>
</dbReference>
<feature type="repeat" description="WD" evidence="3">
    <location>
        <begin position="424"/>
        <end position="465"/>
    </location>
</feature>
<dbReference type="Proteomes" id="UP000236724">
    <property type="component" value="Unassembled WGS sequence"/>
</dbReference>
<dbReference type="PANTHER" id="PTHR44129">
    <property type="entry name" value="WD REPEAT-CONTAINING PROTEIN POP1"/>
    <property type="match status" value="1"/>
</dbReference>
<organism evidence="5 6">
    <name type="scientific">Candidatus Venteria ishoeyi</name>
    <dbReference type="NCBI Taxonomy" id="1899563"/>
    <lineage>
        <taxon>Bacteria</taxon>
        <taxon>Pseudomonadati</taxon>
        <taxon>Pseudomonadota</taxon>
        <taxon>Gammaproteobacteria</taxon>
        <taxon>Thiotrichales</taxon>
        <taxon>Thiotrichaceae</taxon>
        <taxon>Venteria</taxon>
    </lineage>
</organism>
<dbReference type="InterPro" id="IPR020472">
    <property type="entry name" value="WD40_PAC1"/>
</dbReference>
<evidence type="ECO:0000313" key="5">
    <source>
        <dbReference type="EMBL" id="SEH08193.1"/>
    </source>
</evidence>
<dbReference type="Gene3D" id="2.130.10.10">
    <property type="entry name" value="YVTN repeat-like/Quinoprotein amine dehydrogenase"/>
    <property type="match status" value="4"/>
</dbReference>
<dbReference type="EMBL" id="FMSV02000546">
    <property type="protein sequence ID" value="SEH08193.1"/>
    <property type="molecule type" value="Genomic_DNA"/>
</dbReference>
<feature type="repeat" description="WD" evidence="3">
    <location>
        <begin position="80"/>
        <end position="121"/>
    </location>
</feature>
<feature type="repeat" description="WD" evidence="3">
    <location>
        <begin position="206"/>
        <end position="247"/>
    </location>
</feature>
<dbReference type="InterPro" id="IPR015943">
    <property type="entry name" value="WD40/YVTN_repeat-like_dom_sf"/>
</dbReference>
<dbReference type="Gene3D" id="3.40.50.1460">
    <property type="match status" value="1"/>
</dbReference>
<dbReference type="GO" id="GO:0008233">
    <property type="term" value="F:peptidase activity"/>
    <property type="evidence" value="ECO:0007669"/>
    <property type="project" value="InterPro"/>
</dbReference>
<dbReference type="CDD" id="cd00200">
    <property type="entry name" value="WD40"/>
    <property type="match status" value="2"/>
</dbReference>
<dbReference type="Pfam" id="PF00400">
    <property type="entry name" value="WD40"/>
    <property type="match status" value="11"/>
</dbReference>
<dbReference type="InterPro" id="IPR019775">
    <property type="entry name" value="WD40_repeat_CS"/>
</dbReference>
<evidence type="ECO:0000256" key="1">
    <source>
        <dbReference type="ARBA" id="ARBA00022574"/>
    </source>
</evidence>
<dbReference type="InterPro" id="IPR003343">
    <property type="entry name" value="Big_2"/>
</dbReference>
<evidence type="ECO:0000313" key="6">
    <source>
        <dbReference type="Proteomes" id="UP000236724"/>
    </source>
</evidence>
<dbReference type="InterPro" id="IPR050349">
    <property type="entry name" value="WD_LIS1/nudF_dynein_reg"/>
</dbReference>
<dbReference type="GO" id="GO:0006508">
    <property type="term" value="P:proteolysis"/>
    <property type="evidence" value="ECO:0007669"/>
    <property type="project" value="InterPro"/>
</dbReference>
<feature type="repeat" description="WD" evidence="3">
    <location>
        <begin position="164"/>
        <end position="205"/>
    </location>
</feature>
<dbReference type="InterPro" id="IPR036322">
    <property type="entry name" value="WD40_repeat_dom_sf"/>
</dbReference>
<dbReference type="PROSITE" id="PS00678">
    <property type="entry name" value="WD_REPEATS_1"/>
    <property type="match status" value="8"/>
</dbReference>
<evidence type="ECO:0000259" key="4">
    <source>
        <dbReference type="Pfam" id="PF02368"/>
    </source>
</evidence>
<protein>
    <submittedName>
        <fullName evidence="5">Translocation protein TolB</fullName>
    </submittedName>
</protein>
<gene>
    <name evidence="5" type="ORF">MBHS_04083</name>
</gene>
<dbReference type="PROSITE" id="PS50294">
    <property type="entry name" value="WD_REPEATS_REGION"/>
    <property type="match status" value="11"/>
</dbReference>
<feature type="repeat" description="WD" evidence="3">
    <location>
        <begin position="382"/>
        <end position="423"/>
    </location>
</feature>
<feature type="repeat" description="WD" evidence="3">
    <location>
        <begin position="247"/>
        <end position="288"/>
    </location>
</feature>
<feature type="repeat" description="WD" evidence="3">
    <location>
        <begin position="122"/>
        <end position="163"/>
    </location>
</feature>
<feature type="repeat" description="WD" evidence="3">
    <location>
        <begin position="331"/>
        <end position="358"/>
    </location>
</feature>
<feature type="repeat" description="WD" evidence="3">
    <location>
        <begin position="466"/>
        <end position="498"/>
    </location>
</feature>
<feature type="repeat" description="WD" evidence="3">
    <location>
        <begin position="289"/>
        <end position="330"/>
    </location>
</feature>
<keyword evidence="1 3" id="KW-0853">WD repeat</keyword>
<dbReference type="Pfam" id="PF02368">
    <property type="entry name" value="Big_2"/>
    <property type="match status" value="1"/>
</dbReference>
<keyword evidence="2" id="KW-0677">Repeat</keyword>
<dbReference type="Pfam" id="PF01650">
    <property type="entry name" value="Peptidase_C13"/>
    <property type="match status" value="1"/>
</dbReference>
<accession>A0A1H6FEW5</accession>